<keyword evidence="5" id="KW-0255">Endonuclease</keyword>
<dbReference type="InterPro" id="IPR006086">
    <property type="entry name" value="XPG-I_dom"/>
</dbReference>
<protein>
    <submittedName>
        <fullName evidence="5">Flap endonuclease GEN-like 2 isoform X1</fullName>
    </submittedName>
</protein>
<accession>A0A5B6VWY6</accession>
<gene>
    <name evidence="5" type="ORF">EPI10_023866</name>
</gene>
<dbReference type="Pfam" id="PF00867">
    <property type="entry name" value="XPG_I"/>
    <property type="match status" value="1"/>
</dbReference>
<feature type="region of interest" description="Disordered" evidence="3">
    <location>
        <begin position="127"/>
        <end position="146"/>
    </location>
</feature>
<dbReference type="SMART" id="SM00484">
    <property type="entry name" value="XPGI"/>
    <property type="match status" value="1"/>
</dbReference>
<sequence>MALIEEAEAQCALLNLESLCDGCFSSDSDIFLFGARTVYRDIYLGEGGHVVCYEMDDIERKLGFGRNSLISLALLLGSDYTQGVRGLGLENAHNHFKQISLEHERNAKCILDQKRELEQREKELLQREAQNENESKKLQHEKMMVF</sequence>
<dbReference type="SUPFAM" id="SSF88723">
    <property type="entry name" value="PIN domain-like"/>
    <property type="match status" value="1"/>
</dbReference>
<dbReference type="GO" id="GO:0003697">
    <property type="term" value="F:single-stranded DNA binding"/>
    <property type="evidence" value="ECO:0007669"/>
    <property type="project" value="TreeGrafter"/>
</dbReference>
<evidence type="ECO:0000256" key="3">
    <source>
        <dbReference type="SAM" id="MobiDB-lite"/>
    </source>
</evidence>
<dbReference type="InterPro" id="IPR036279">
    <property type="entry name" value="5-3_exonuclease_C_sf"/>
</dbReference>
<evidence type="ECO:0000313" key="6">
    <source>
        <dbReference type="Proteomes" id="UP000325315"/>
    </source>
</evidence>
<dbReference type="SUPFAM" id="SSF47807">
    <property type="entry name" value="5' to 3' exonuclease, C-terminal subdomain"/>
    <property type="match status" value="1"/>
</dbReference>
<dbReference type="GO" id="GO:0004520">
    <property type="term" value="F:DNA endonuclease activity"/>
    <property type="evidence" value="ECO:0007669"/>
    <property type="project" value="TreeGrafter"/>
</dbReference>
<dbReference type="OrthoDB" id="2959108at2759"/>
<reference evidence="6" key="1">
    <citation type="journal article" date="2019" name="Plant Biotechnol. J.">
        <title>Genome sequencing of the Australian wild diploid species Gossypium australe highlights disease resistance and delayed gland morphogenesis.</title>
        <authorList>
            <person name="Cai Y."/>
            <person name="Cai X."/>
            <person name="Wang Q."/>
            <person name="Wang P."/>
            <person name="Zhang Y."/>
            <person name="Cai C."/>
            <person name="Xu Y."/>
            <person name="Wang K."/>
            <person name="Zhou Z."/>
            <person name="Wang C."/>
            <person name="Geng S."/>
            <person name="Li B."/>
            <person name="Dong Q."/>
            <person name="Hou Y."/>
            <person name="Wang H."/>
            <person name="Ai P."/>
            <person name="Liu Z."/>
            <person name="Yi F."/>
            <person name="Sun M."/>
            <person name="An G."/>
            <person name="Cheng J."/>
            <person name="Zhang Y."/>
            <person name="Shi Q."/>
            <person name="Xie Y."/>
            <person name="Shi X."/>
            <person name="Chang Y."/>
            <person name="Huang F."/>
            <person name="Chen Y."/>
            <person name="Hong S."/>
            <person name="Mi L."/>
            <person name="Sun Q."/>
            <person name="Zhang L."/>
            <person name="Zhou B."/>
            <person name="Peng R."/>
            <person name="Zhang X."/>
            <person name="Liu F."/>
        </authorList>
    </citation>
    <scope>NUCLEOTIDE SEQUENCE [LARGE SCALE GENOMIC DNA]</scope>
    <source>
        <strain evidence="6">cv. PA1801</strain>
    </source>
</reference>
<dbReference type="InterPro" id="IPR006084">
    <property type="entry name" value="XPG/Rad2"/>
</dbReference>
<keyword evidence="6" id="KW-1185">Reference proteome</keyword>
<evidence type="ECO:0000313" key="5">
    <source>
        <dbReference type="EMBL" id="KAA3473494.1"/>
    </source>
</evidence>
<comment type="caution">
    <text evidence="5">The sequence shown here is derived from an EMBL/GenBank/DDBJ whole genome shotgun (WGS) entry which is preliminary data.</text>
</comment>
<evidence type="ECO:0000256" key="1">
    <source>
        <dbReference type="ARBA" id="ARBA00004123"/>
    </source>
</evidence>
<keyword evidence="5" id="KW-0378">Hydrolase</keyword>
<proteinExistence type="predicted"/>
<dbReference type="Gene3D" id="3.40.50.1010">
    <property type="entry name" value="5'-nuclease"/>
    <property type="match status" value="1"/>
</dbReference>
<feature type="domain" description="XPG-I" evidence="4">
    <location>
        <begin position="6"/>
        <end position="64"/>
    </location>
</feature>
<dbReference type="InterPro" id="IPR029060">
    <property type="entry name" value="PIN-like_dom_sf"/>
</dbReference>
<dbReference type="EMBL" id="SMMG02000005">
    <property type="protein sequence ID" value="KAA3473494.1"/>
    <property type="molecule type" value="Genomic_DNA"/>
</dbReference>
<evidence type="ECO:0000259" key="4">
    <source>
        <dbReference type="SMART" id="SM00484"/>
    </source>
</evidence>
<comment type="subcellular location">
    <subcellularLocation>
        <location evidence="1">Nucleus</location>
    </subcellularLocation>
</comment>
<name>A0A5B6VWY6_9ROSI</name>
<dbReference type="PRINTS" id="PR00853">
    <property type="entry name" value="XPGRADSUPER"/>
</dbReference>
<keyword evidence="2" id="KW-0539">Nucleus</keyword>
<keyword evidence="5" id="KW-0540">Nuclease</keyword>
<dbReference type="Gene3D" id="1.10.150.20">
    <property type="entry name" value="5' to 3' exonuclease, C-terminal subdomain"/>
    <property type="match status" value="1"/>
</dbReference>
<organism evidence="5 6">
    <name type="scientific">Gossypium australe</name>
    <dbReference type="NCBI Taxonomy" id="47621"/>
    <lineage>
        <taxon>Eukaryota</taxon>
        <taxon>Viridiplantae</taxon>
        <taxon>Streptophyta</taxon>
        <taxon>Embryophyta</taxon>
        <taxon>Tracheophyta</taxon>
        <taxon>Spermatophyta</taxon>
        <taxon>Magnoliopsida</taxon>
        <taxon>eudicotyledons</taxon>
        <taxon>Gunneridae</taxon>
        <taxon>Pentapetalae</taxon>
        <taxon>rosids</taxon>
        <taxon>malvids</taxon>
        <taxon>Malvales</taxon>
        <taxon>Malvaceae</taxon>
        <taxon>Malvoideae</taxon>
        <taxon>Gossypium</taxon>
    </lineage>
</organism>
<dbReference type="AlphaFoldDB" id="A0A5B6VWY6"/>
<dbReference type="PANTHER" id="PTHR16171:SF7">
    <property type="entry name" value="DNA REPAIR PROTEIN RAD2"/>
    <property type="match status" value="1"/>
</dbReference>
<dbReference type="Proteomes" id="UP000325315">
    <property type="component" value="Unassembled WGS sequence"/>
</dbReference>
<dbReference type="PANTHER" id="PTHR16171">
    <property type="entry name" value="DNA REPAIR PROTEIN COMPLEMENTING XP-G CELLS-RELATED"/>
    <property type="match status" value="1"/>
</dbReference>
<evidence type="ECO:0000256" key="2">
    <source>
        <dbReference type="ARBA" id="ARBA00023242"/>
    </source>
</evidence>
<dbReference type="GO" id="GO:0005634">
    <property type="term" value="C:nucleus"/>
    <property type="evidence" value="ECO:0007669"/>
    <property type="project" value="UniProtKB-SubCell"/>
</dbReference>